<dbReference type="PANTHER" id="PTHR34136">
    <property type="match status" value="1"/>
</dbReference>
<evidence type="ECO:0000313" key="4">
    <source>
        <dbReference type="Proteomes" id="UP000247755"/>
    </source>
</evidence>
<comment type="caution">
    <text evidence="3">The sequence shown here is derived from an EMBL/GenBank/DDBJ whole genome shotgun (WGS) entry which is preliminary data.</text>
</comment>
<evidence type="ECO:0000313" key="3">
    <source>
        <dbReference type="EMBL" id="PXX38179.1"/>
    </source>
</evidence>
<dbReference type="InterPro" id="IPR004629">
    <property type="entry name" value="WecG_TagA_CpsF"/>
</dbReference>
<proteinExistence type="predicted"/>
<dbReference type="RefSeq" id="WP_072438236.1">
    <property type="nucleotide sequence ID" value="NZ_QJJY01000003.1"/>
</dbReference>
<evidence type="ECO:0000256" key="1">
    <source>
        <dbReference type="ARBA" id="ARBA00022676"/>
    </source>
</evidence>
<dbReference type="EMBL" id="QJJY01000003">
    <property type="protein sequence ID" value="PXX38179.1"/>
    <property type="molecule type" value="Genomic_DNA"/>
</dbReference>
<dbReference type="GO" id="GO:0016758">
    <property type="term" value="F:hexosyltransferase activity"/>
    <property type="evidence" value="ECO:0007669"/>
    <property type="project" value="TreeGrafter"/>
</dbReference>
<dbReference type="NCBIfam" id="TIGR00696">
    <property type="entry name" value="wecG_tagA_cpsF"/>
    <property type="match status" value="1"/>
</dbReference>
<gene>
    <name evidence="3" type="ORF">NA66_1003157</name>
</gene>
<dbReference type="Pfam" id="PF03808">
    <property type="entry name" value="Glyco_tran_WecG"/>
    <property type="match status" value="1"/>
</dbReference>
<keyword evidence="2 3" id="KW-0808">Transferase</keyword>
<dbReference type="CDD" id="cd06533">
    <property type="entry name" value="Glyco_transf_WecG_TagA"/>
    <property type="match status" value="1"/>
</dbReference>
<dbReference type="PANTHER" id="PTHR34136:SF1">
    <property type="entry name" value="UDP-N-ACETYL-D-MANNOSAMINURONIC ACID TRANSFERASE"/>
    <property type="match status" value="1"/>
</dbReference>
<dbReference type="Proteomes" id="UP000247755">
    <property type="component" value="Unassembled WGS sequence"/>
</dbReference>
<reference evidence="3 4" key="1">
    <citation type="submission" date="2018-05" db="EMBL/GenBank/DDBJ databases">
        <title>Comparative genomics of bacterial root endophytes of switchgrass collected from native prairies over two seasons.</title>
        <authorList>
            <person name="Tang Y."/>
        </authorList>
    </citation>
    <scope>NUCLEOTIDE SEQUENCE [LARGE SCALE GENOMIC DNA]</scope>
    <source>
        <strain evidence="3 4">NFIX32</strain>
    </source>
</reference>
<organism evidence="3 4">
    <name type="scientific">Burkholderia pyrrocinia</name>
    <name type="common">Pseudomonas pyrrocinia</name>
    <dbReference type="NCBI Taxonomy" id="60550"/>
    <lineage>
        <taxon>Bacteria</taxon>
        <taxon>Pseudomonadati</taxon>
        <taxon>Pseudomonadota</taxon>
        <taxon>Betaproteobacteria</taxon>
        <taxon>Burkholderiales</taxon>
        <taxon>Burkholderiaceae</taxon>
        <taxon>Burkholderia</taxon>
        <taxon>Burkholderia cepacia complex</taxon>
    </lineage>
</organism>
<evidence type="ECO:0000256" key="2">
    <source>
        <dbReference type="ARBA" id="ARBA00022679"/>
    </source>
</evidence>
<protein>
    <submittedName>
        <fullName evidence="3">N-acetylglucosaminyldiphosphoundecaprenol N-acetyl-beta-D-mannosaminyltransferase</fullName>
    </submittedName>
</protein>
<name>A0A318IRR1_BURPY</name>
<sequence>MNRIELFGCPMDVGTMTQTVELIRDRIARSQFTQHVVVNVAKLVNMQADPELAASVHACDIVNIDGMGVVWGARLLGHDVSERVAGVDLFERLLDMAQQDGLPVFMLGGSEVVVQKAACAVSAKYPMLRIAGIHHGYFWDDERTVVDQICASGAKLLFVAITSPRKENFINRWKSQLGVDFVMGVGGTFDVVAGKVKRAPLWMQRSGLEWAFRVIQEPGRMWKRYLSTNSRFLVMLTGAYVSRLFRRKGEVDAH</sequence>
<dbReference type="AlphaFoldDB" id="A0A318IRR1"/>
<accession>A0A318IRR1</accession>
<keyword evidence="1" id="KW-0328">Glycosyltransferase</keyword>